<dbReference type="InterPro" id="IPR035897">
    <property type="entry name" value="Toll_tir_struct_dom_sf"/>
</dbReference>
<keyword evidence="2" id="KW-0378">Hydrolase</keyword>
<keyword evidence="8" id="KW-1185">Reference proteome</keyword>
<sequence>MEMGMSSSASSGTSYEVFLSFRGADTRYEFTDHLYRAMVEVGILVFRDDESLPVGQRIGGELLRAIKNSKIYIPIFSKNYASSHWCLRELAYMVECTSKLNENKEILPIFLDVEPEDVKLKTDLYSQALAKHQERFSAEVESWKKALNEVDEIKGWNLKKNQGNRSPKSSTKPSASHRSSSSVSHRHFFVANPTPSGQKLPLSHSAPTLSLTHCGESDRGSGRPYPTSLTLAQGQ</sequence>
<evidence type="ECO:0000256" key="1">
    <source>
        <dbReference type="ARBA" id="ARBA00011982"/>
    </source>
</evidence>
<dbReference type="AlphaFoldDB" id="A0ABD3LJ19"/>
<dbReference type="GO" id="GO:0061809">
    <property type="term" value="F:NAD+ nucleosidase activity, cyclic ADP-ribose generating"/>
    <property type="evidence" value="ECO:0007669"/>
    <property type="project" value="UniProtKB-EC"/>
</dbReference>
<feature type="compositionally biased region" description="Polar residues" evidence="5">
    <location>
        <begin position="159"/>
        <end position="173"/>
    </location>
</feature>
<dbReference type="EC" id="3.2.2.6" evidence="1"/>
<dbReference type="SMART" id="SM00255">
    <property type="entry name" value="TIR"/>
    <property type="match status" value="1"/>
</dbReference>
<evidence type="ECO:0000313" key="7">
    <source>
        <dbReference type="EMBL" id="KAL3749872.1"/>
    </source>
</evidence>
<dbReference type="Pfam" id="PF01582">
    <property type="entry name" value="TIR"/>
    <property type="match status" value="1"/>
</dbReference>
<dbReference type="Gene3D" id="3.40.50.10140">
    <property type="entry name" value="Toll/interleukin-1 receptor homology (TIR) domain"/>
    <property type="match status" value="1"/>
</dbReference>
<accession>A0ABD3LJ19</accession>
<dbReference type="PANTHER" id="PTHR32009">
    <property type="entry name" value="TMV RESISTANCE PROTEIN N-LIKE"/>
    <property type="match status" value="1"/>
</dbReference>
<evidence type="ECO:0000313" key="8">
    <source>
        <dbReference type="Proteomes" id="UP001634007"/>
    </source>
</evidence>
<dbReference type="PROSITE" id="PS50104">
    <property type="entry name" value="TIR"/>
    <property type="match status" value="1"/>
</dbReference>
<dbReference type="SUPFAM" id="SSF52200">
    <property type="entry name" value="Toll/Interleukin receptor TIR domain"/>
    <property type="match status" value="1"/>
</dbReference>
<gene>
    <name evidence="7" type="ORF">ACJRO7_010921</name>
</gene>
<evidence type="ECO:0000256" key="5">
    <source>
        <dbReference type="SAM" id="MobiDB-lite"/>
    </source>
</evidence>
<protein>
    <recommendedName>
        <fullName evidence="1">ADP-ribosyl cyclase/cyclic ADP-ribose hydrolase</fullName>
        <ecNumber evidence="1">3.2.2.6</ecNumber>
    </recommendedName>
</protein>
<reference evidence="7 8" key="1">
    <citation type="submission" date="2024-11" db="EMBL/GenBank/DDBJ databases">
        <title>Chromosome-level genome assembly of Eucalyptus globulus Labill. provides insights into its genome evolution.</title>
        <authorList>
            <person name="Li X."/>
        </authorList>
    </citation>
    <scope>NUCLEOTIDE SEQUENCE [LARGE SCALE GENOMIC DNA]</scope>
    <source>
        <strain evidence="7">CL2024</strain>
        <tissue evidence="7">Fresh tender leaves</tissue>
    </source>
</reference>
<evidence type="ECO:0000256" key="4">
    <source>
        <dbReference type="ARBA" id="ARBA00047304"/>
    </source>
</evidence>
<feature type="region of interest" description="Disordered" evidence="5">
    <location>
        <begin position="157"/>
        <end position="235"/>
    </location>
</feature>
<organism evidence="7 8">
    <name type="scientific">Eucalyptus globulus</name>
    <name type="common">Tasmanian blue gum</name>
    <dbReference type="NCBI Taxonomy" id="34317"/>
    <lineage>
        <taxon>Eukaryota</taxon>
        <taxon>Viridiplantae</taxon>
        <taxon>Streptophyta</taxon>
        <taxon>Embryophyta</taxon>
        <taxon>Tracheophyta</taxon>
        <taxon>Spermatophyta</taxon>
        <taxon>Magnoliopsida</taxon>
        <taxon>eudicotyledons</taxon>
        <taxon>Gunneridae</taxon>
        <taxon>Pentapetalae</taxon>
        <taxon>rosids</taxon>
        <taxon>malvids</taxon>
        <taxon>Myrtales</taxon>
        <taxon>Myrtaceae</taxon>
        <taxon>Myrtoideae</taxon>
        <taxon>Eucalypteae</taxon>
        <taxon>Eucalyptus</taxon>
    </lineage>
</organism>
<evidence type="ECO:0000256" key="3">
    <source>
        <dbReference type="ARBA" id="ARBA00023027"/>
    </source>
</evidence>
<dbReference type="FunFam" id="3.40.50.10140:FF:000007">
    <property type="entry name" value="Disease resistance protein (TIR-NBS-LRR class)"/>
    <property type="match status" value="1"/>
</dbReference>
<keyword evidence="3" id="KW-0520">NAD</keyword>
<dbReference type="PANTHER" id="PTHR32009:SF39">
    <property type="entry name" value="TIR DOMAIN-CONTAINING PROTEIN"/>
    <property type="match status" value="1"/>
</dbReference>
<feature type="domain" description="TIR" evidence="6">
    <location>
        <begin position="13"/>
        <end position="184"/>
    </location>
</feature>
<dbReference type="InterPro" id="IPR000157">
    <property type="entry name" value="TIR_dom"/>
</dbReference>
<dbReference type="EMBL" id="JBJKBG010000002">
    <property type="protein sequence ID" value="KAL3749872.1"/>
    <property type="molecule type" value="Genomic_DNA"/>
</dbReference>
<comment type="caution">
    <text evidence="7">The sequence shown here is derived from an EMBL/GenBank/DDBJ whole genome shotgun (WGS) entry which is preliminary data.</text>
</comment>
<evidence type="ECO:0000259" key="6">
    <source>
        <dbReference type="PROSITE" id="PS50104"/>
    </source>
</evidence>
<feature type="compositionally biased region" description="Low complexity" evidence="5">
    <location>
        <begin position="174"/>
        <end position="183"/>
    </location>
</feature>
<comment type="catalytic activity">
    <reaction evidence="4">
        <text>NAD(+) + H2O = ADP-D-ribose + nicotinamide + H(+)</text>
        <dbReference type="Rhea" id="RHEA:16301"/>
        <dbReference type="ChEBI" id="CHEBI:15377"/>
        <dbReference type="ChEBI" id="CHEBI:15378"/>
        <dbReference type="ChEBI" id="CHEBI:17154"/>
        <dbReference type="ChEBI" id="CHEBI:57540"/>
        <dbReference type="ChEBI" id="CHEBI:57967"/>
        <dbReference type="EC" id="3.2.2.6"/>
    </reaction>
    <physiologicalReaction direction="left-to-right" evidence="4">
        <dbReference type="Rhea" id="RHEA:16302"/>
    </physiologicalReaction>
</comment>
<name>A0ABD3LJ19_EUCGL</name>
<proteinExistence type="predicted"/>
<evidence type="ECO:0000256" key="2">
    <source>
        <dbReference type="ARBA" id="ARBA00022801"/>
    </source>
</evidence>
<dbReference type="Proteomes" id="UP001634007">
    <property type="component" value="Unassembled WGS sequence"/>
</dbReference>